<feature type="compositionally biased region" description="Basic and acidic residues" evidence="1">
    <location>
        <begin position="180"/>
        <end position="191"/>
    </location>
</feature>
<gene>
    <name evidence="2" type="ORF">CVT24_010765</name>
</gene>
<feature type="compositionally biased region" description="Gly residues" evidence="1">
    <location>
        <begin position="1"/>
        <end position="21"/>
    </location>
</feature>
<evidence type="ECO:0000256" key="1">
    <source>
        <dbReference type="SAM" id="MobiDB-lite"/>
    </source>
</evidence>
<feature type="compositionally biased region" description="Basic and acidic residues" evidence="1">
    <location>
        <begin position="202"/>
        <end position="211"/>
    </location>
</feature>
<feature type="region of interest" description="Disordered" evidence="1">
    <location>
        <begin position="1"/>
        <end position="245"/>
    </location>
</feature>
<dbReference type="AlphaFoldDB" id="A0A409YMC1"/>
<evidence type="ECO:0000313" key="2">
    <source>
        <dbReference type="EMBL" id="PPR04168.1"/>
    </source>
</evidence>
<proteinExistence type="predicted"/>
<comment type="caution">
    <text evidence="2">The sequence shown here is derived from an EMBL/GenBank/DDBJ whole genome shotgun (WGS) entry which is preliminary data.</text>
</comment>
<feature type="compositionally biased region" description="Acidic residues" evidence="1">
    <location>
        <begin position="126"/>
        <end position="137"/>
    </location>
</feature>
<name>A0A409YMC1_9AGAR</name>
<evidence type="ECO:0000313" key="3">
    <source>
        <dbReference type="Proteomes" id="UP000284842"/>
    </source>
</evidence>
<reference evidence="2 3" key="1">
    <citation type="journal article" date="2018" name="Evol. Lett.">
        <title>Horizontal gene cluster transfer increased hallucinogenic mushroom diversity.</title>
        <authorList>
            <person name="Reynolds H.T."/>
            <person name="Vijayakumar V."/>
            <person name="Gluck-Thaler E."/>
            <person name="Korotkin H.B."/>
            <person name="Matheny P.B."/>
            <person name="Slot J.C."/>
        </authorList>
    </citation>
    <scope>NUCLEOTIDE SEQUENCE [LARGE SCALE GENOMIC DNA]</scope>
    <source>
        <strain evidence="2 3">2629</strain>
    </source>
</reference>
<feature type="compositionally biased region" description="Acidic residues" evidence="1">
    <location>
        <begin position="45"/>
        <end position="61"/>
    </location>
</feature>
<organism evidence="2 3">
    <name type="scientific">Panaeolus cyanescens</name>
    <dbReference type="NCBI Taxonomy" id="181874"/>
    <lineage>
        <taxon>Eukaryota</taxon>
        <taxon>Fungi</taxon>
        <taxon>Dikarya</taxon>
        <taxon>Basidiomycota</taxon>
        <taxon>Agaricomycotina</taxon>
        <taxon>Agaricomycetes</taxon>
        <taxon>Agaricomycetidae</taxon>
        <taxon>Agaricales</taxon>
        <taxon>Agaricineae</taxon>
        <taxon>Galeropsidaceae</taxon>
        <taxon>Panaeolus</taxon>
    </lineage>
</organism>
<dbReference type="EMBL" id="NHTK01000984">
    <property type="protein sequence ID" value="PPR04168.1"/>
    <property type="molecule type" value="Genomic_DNA"/>
</dbReference>
<dbReference type="Proteomes" id="UP000284842">
    <property type="component" value="Unassembled WGS sequence"/>
</dbReference>
<protein>
    <submittedName>
        <fullName evidence="2">Uncharacterized protein</fullName>
    </submittedName>
</protein>
<sequence>MWDDVGGGGRTPIWHDGGGGRTPQWVSRTPEWAANMIPGLRVLGDEDVDESSSEDDDELEDGGGSGDSSAGRVRPGDRAEGVDRDEAMVRVTDESGSRMVPMNDGVVLDRLTASPVPLDMGIHGGDEEESDDDDDEGRYDHLTDVIRERNVSARAREEEGRSHGGASLNSGAGGAGGGERIARWEGRRPWPEEIAQEQSESGEERVGDGNRDASGVIRDASGMMPVEDDEHGGWVWRDRSPSRGSTVYSTFTAPESMRWDGGRWNSLGEERVGDGNRDASGVIRDASGMMPVEDDEHGGWVWRDRSPSRGSTVYSTFTAPESMRWDGGRWNSLVRAGEDGRVRAGEDGRVRAGEDGRVWEFDPDGEDWDGSVGGSGCEDDRRGEWEGLDADGDVVCDLGMGRGMFMR</sequence>
<feature type="region of interest" description="Disordered" evidence="1">
    <location>
        <begin position="357"/>
        <end position="385"/>
    </location>
</feature>
<accession>A0A409YMC1</accession>
<feature type="compositionally biased region" description="Basic and acidic residues" evidence="1">
    <location>
        <begin position="74"/>
        <end position="96"/>
    </location>
</feature>
<keyword evidence="3" id="KW-1185">Reference proteome</keyword>
<feature type="compositionally biased region" description="Basic and acidic residues" evidence="1">
    <location>
        <begin position="138"/>
        <end position="162"/>
    </location>
</feature>
<dbReference type="InParanoid" id="A0A409YMC1"/>